<dbReference type="SUPFAM" id="SSF56601">
    <property type="entry name" value="beta-lactamase/transpeptidase-like"/>
    <property type="match status" value="1"/>
</dbReference>
<dbReference type="EMBL" id="SRLE01000001">
    <property type="protein sequence ID" value="TGD76244.1"/>
    <property type="molecule type" value="Genomic_DNA"/>
</dbReference>
<gene>
    <name evidence="3" type="ORF">E4634_01485</name>
</gene>
<dbReference type="RefSeq" id="WP_135440821.1">
    <property type="nucleotide sequence ID" value="NZ_SRLE01000001.1"/>
</dbReference>
<dbReference type="InterPro" id="IPR001466">
    <property type="entry name" value="Beta-lactam-related"/>
</dbReference>
<dbReference type="Gene3D" id="3.40.710.10">
    <property type="entry name" value="DD-peptidase/beta-lactamase superfamily"/>
    <property type="match status" value="1"/>
</dbReference>
<dbReference type="PANTHER" id="PTHR43283">
    <property type="entry name" value="BETA-LACTAMASE-RELATED"/>
    <property type="match status" value="1"/>
</dbReference>
<dbReference type="Proteomes" id="UP000298050">
    <property type="component" value="Unassembled WGS sequence"/>
</dbReference>
<dbReference type="GO" id="GO:0016787">
    <property type="term" value="F:hydrolase activity"/>
    <property type="evidence" value="ECO:0007669"/>
    <property type="project" value="UniProtKB-KW"/>
</dbReference>
<proteinExistence type="predicted"/>
<dbReference type="OrthoDB" id="9799367at2"/>
<keyword evidence="4" id="KW-1185">Reference proteome</keyword>
<evidence type="ECO:0000256" key="1">
    <source>
        <dbReference type="SAM" id="Phobius"/>
    </source>
</evidence>
<comment type="caution">
    <text evidence="3">The sequence shown here is derived from an EMBL/GenBank/DDBJ whole genome shotgun (WGS) entry which is preliminary data.</text>
</comment>
<name>A0A4Z0M9T5_9GAMM</name>
<keyword evidence="1" id="KW-1133">Transmembrane helix</keyword>
<evidence type="ECO:0000313" key="4">
    <source>
        <dbReference type="Proteomes" id="UP000298050"/>
    </source>
</evidence>
<evidence type="ECO:0000259" key="2">
    <source>
        <dbReference type="Pfam" id="PF00144"/>
    </source>
</evidence>
<keyword evidence="1" id="KW-0472">Membrane</keyword>
<feature type="transmembrane region" description="Helical" evidence="1">
    <location>
        <begin position="389"/>
        <end position="409"/>
    </location>
</feature>
<dbReference type="InterPro" id="IPR050789">
    <property type="entry name" value="Diverse_Enzym_Activities"/>
</dbReference>
<reference evidence="3 4" key="1">
    <citation type="submission" date="2019-04" db="EMBL/GenBank/DDBJ databases">
        <title>Taxonomy of novel Haliea sp. from mangrove soil of West Coast of India.</title>
        <authorList>
            <person name="Verma A."/>
            <person name="Kumar P."/>
            <person name="Krishnamurthi S."/>
        </authorList>
    </citation>
    <scope>NUCLEOTIDE SEQUENCE [LARGE SCALE GENOMIC DNA]</scope>
    <source>
        <strain evidence="3 4">SAOS-164</strain>
    </source>
</reference>
<dbReference type="InterPro" id="IPR012338">
    <property type="entry name" value="Beta-lactam/transpept-like"/>
</dbReference>
<dbReference type="AlphaFoldDB" id="A0A4Z0M9T5"/>
<evidence type="ECO:0000313" key="3">
    <source>
        <dbReference type="EMBL" id="TGD76244.1"/>
    </source>
</evidence>
<protein>
    <submittedName>
        <fullName evidence="3">Class A beta-lactamase-related serine hydrolase</fullName>
    </submittedName>
</protein>
<keyword evidence="3" id="KW-0378">Hydrolase</keyword>
<feature type="domain" description="Beta-lactamase-related" evidence="2">
    <location>
        <begin position="47"/>
        <end position="359"/>
    </location>
</feature>
<sequence length="417" mass="44806">MYYLKWTAGLLAAMLLWLAISVYGGLSGWWLSAIAPAGDTAAFTRALGEKLHAEKRGNTALVLIENGEVVAQDFSASVDTIDQDTLFPLASASKLLAAYGVLSLVESGALALDAPVSQYLTRWQLPDSEFDNNKVTVRRLLSHTAGLTDGLGFDDYKADESVPTLEESLANPRASRGEKTIEVGLEPGSEWKYSGGSYLLLELLVEETSGMSFERWMQQAVFDPLGMRRATYAYLADQDSISYSYDTSGQRAPLYRYASAAATGLSASTDDLVKFATALARPGSAPQPALGAASVDLLRQPLGYQLGAAIWGPGAMLYAPTGDDFVFGHDGSNEPAINSALRVNPANGDAIVVLSTGRAFLASSLAYEWTLWQTGYPDFFAFDTALSSAVTPALFGLAVILVVFVALLVRRRRRVHN</sequence>
<accession>A0A4Z0M9T5</accession>
<dbReference type="Pfam" id="PF00144">
    <property type="entry name" value="Beta-lactamase"/>
    <property type="match status" value="1"/>
</dbReference>
<keyword evidence="1" id="KW-0812">Transmembrane</keyword>
<organism evidence="3 4">
    <name type="scientific">Mangrovimicrobium sediminis</name>
    <dbReference type="NCBI Taxonomy" id="2562682"/>
    <lineage>
        <taxon>Bacteria</taxon>
        <taxon>Pseudomonadati</taxon>
        <taxon>Pseudomonadota</taxon>
        <taxon>Gammaproteobacteria</taxon>
        <taxon>Cellvibrionales</taxon>
        <taxon>Halieaceae</taxon>
        <taxon>Mangrovimicrobium</taxon>
    </lineage>
</organism>